<organism evidence="2 3">
    <name type="scientific">Marasmius crinis-equi</name>
    <dbReference type="NCBI Taxonomy" id="585013"/>
    <lineage>
        <taxon>Eukaryota</taxon>
        <taxon>Fungi</taxon>
        <taxon>Dikarya</taxon>
        <taxon>Basidiomycota</taxon>
        <taxon>Agaricomycotina</taxon>
        <taxon>Agaricomycetes</taxon>
        <taxon>Agaricomycetidae</taxon>
        <taxon>Agaricales</taxon>
        <taxon>Marasmiineae</taxon>
        <taxon>Marasmiaceae</taxon>
        <taxon>Marasmius</taxon>
    </lineage>
</organism>
<gene>
    <name evidence="2" type="ORF">V5O48_017498</name>
</gene>
<reference evidence="2 3" key="1">
    <citation type="submission" date="2024-02" db="EMBL/GenBank/DDBJ databases">
        <title>A draft genome for the cacao thread blight pathogen Marasmius crinis-equi.</title>
        <authorList>
            <person name="Cohen S.P."/>
            <person name="Baruah I.K."/>
            <person name="Amoako-Attah I."/>
            <person name="Bukari Y."/>
            <person name="Meinhardt L.W."/>
            <person name="Bailey B.A."/>
        </authorList>
    </citation>
    <scope>NUCLEOTIDE SEQUENCE [LARGE SCALE GENOMIC DNA]</scope>
    <source>
        <strain evidence="2 3">GH-76</strain>
    </source>
</reference>
<feature type="region of interest" description="Disordered" evidence="1">
    <location>
        <begin position="245"/>
        <end position="285"/>
    </location>
</feature>
<dbReference type="EMBL" id="JBAHYK010002713">
    <property type="protein sequence ID" value="KAL0564547.1"/>
    <property type="molecule type" value="Genomic_DNA"/>
</dbReference>
<proteinExistence type="predicted"/>
<feature type="compositionally biased region" description="Polar residues" evidence="1">
    <location>
        <begin position="276"/>
        <end position="285"/>
    </location>
</feature>
<feature type="region of interest" description="Disordered" evidence="1">
    <location>
        <begin position="179"/>
        <end position="226"/>
    </location>
</feature>
<feature type="compositionally biased region" description="Low complexity" evidence="1">
    <location>
        <begin position="38"/>
        <end position="47"/>
    </location>
</feature>
<protein>
    <submittedName>
        <fullName evidence="2">Uncharacterized protein</fullName>
    </submittedName>
</protein>
<evidence type="ECO:0000313" key="2">
    <source>
        <dbReference type="EMBL" id="KAL0564547.1"/>
    </source>
</evidence>
<evidence type="ECO:0000256" key="1">
    <source>
        <dbReference type="SAM" id="MobiDB-lite"/>
    </source>
</evidence>
<accession>A0ABR3ENW2</accession>
<feature type="compositionally biased region" description="Pro residues" evidence="1">
    <location>
        <begin position="1"/>
        <end position="10"/>
    </location>
</feature>
<feature type="non-terminal residue" evidence="2">
    <location>
        <position position="1"/>
    </location>
</feature>
<comment type="caution">
    <text evidence="2">The sequence shown here is derived from an EMBL/GenBank/DDBJ whole genome shotgun (WGS) entry which is preliminary data.</text>
</comment>
<evidence type="ECO:0000313" key="3">
    <source>
        <dbReference type="Proteomes" id="UP001465976"/>
    </source>
</evidence>
<name>A0ABR3ENW2_9AGAR</name>
<dbReference type="Proteomes" id="UP001465976">
    <property type="component" value="Unassembled WGS sequence"/>
</dbReference>
<keyword evidence="3" id="KW-1185">Reference proteome</keyword>
<feature type="region of interest" description="Disordered" evidence="1">
    <location>
        <begin position="1"/>
        <end position="109"/>
    </location>
</feature>
<sequence length="285" mass="31080">RQSTPLPPLAPIQSSAELAPCQYRRIAGPRRNSPIPQPHTTHTAQTPNRHLVHQNAQGLPQRPTTPPQRCFATPALPPYQDSSDIPPLASKGRSTSGPPTPHHLPSHRQHFVSQHSRALSTVPVYSNRVDSATIQQELRDYERHEVLVEEQQLAWLQQDMEAPERFWLMAHVCDVEGPPSKKCKLNDSPPSSPPQPPRNMKGLPSQARSQSVHPSETIPDGARFTTPISTTAPNLVAKTTANAVVGSLNPCPAPSHPAMASRRPGHPNAIAKPSSVRPTQVSMVS</sequence>